<organism evidence="2 3">
    <name type="scientific">Actinomadura montaniterrae</name>
    <dbReference type="NCBI Taxonomy" id="1803903"/>
    <lineage>
        <taxon>Bacteria</taxon>
        <taxon>Bacillati</taxon>
        <taxon>Actinomycetota</taxon>
        <taxon>Actinomycetes</taxon>
        <taxon>Streptosporangiales</taxon>
        <taxon>Thermomonosporaceae</taxon>
        <taxon>Actinomadura</taxon>
    </lineage>
</organism>
<dbReference type="OrthoDB" id="9807606at2"/>
<dbReference type="PANTHER" id="PTHR43802:SF1">
    <property type="entry name" value="IP11341P-RELATED"/>
    <property type="match status" value="1"/>
</dbReference>
<evidence type="ECO:0000256" key="1">
    <source>
        <dbReference type="ARBA" id="ARBA00005254"/>
    </source>
</evidence>
<dbReference type="EMBL" id="WBMR01000067">
    <property type="protein sequence ID" value="KAB2378912.1"/>
    <property type="molecule type" value="Genomic_DNA"/>
</dbReference>
<dbReference type="InterPro" id="IPR029045">
    <property type="entry name" value="ClpP/crotonase-like_dom_sf"/>
</dbReference>
<gene>
    <name evidence="2" type="ORF">F9B16_22725</name>
</gene>
<name>A0A6L3VS96_9ACTN</name>
<keyword evidence="3" id="KW-1185">Reference proteome</keyword>
<protein>
    <submittedName>
        <fullName evidence="2">Enoyl-CoA hydratase/isomerase family protein</fullName>
    </submittedName>
</protein>
<dbReference type="GO" id="GO:0016853">
    <property type="term" value="F:isomerase activity"/>
    <property type="evidence" value="ECO:0007669"/>
    <property type="project" value="UniProtKB-KW"/>
</dbReference>
<reference evidence="2 3" key="1">
    <citation type="submission" date="2019-09" db="EMBL/GenBank/DDBJ databases">
        <title>Actinomadura physcomitrii sp. nov., a novel actinomycete isolated from moss [Physcomitrium sphaericum (Ludw) Fuernr].</title>
        <authorList>
            <person name="Liu C."/>
            <person name="Zhuang X."/>
        </authorList>
    </citation>
    <scope>NUCLEOTIDE SEQUENCE [LARGE SCALE GENOMIC DNA]</scope>
    <source>
        <strain evidence="2 3">CYP1-1B</strain>
    </source>
</reference>
<comment type="caution">
    <text evidence="2">The sequence shown here is derived from an EMBL/GenBank/DDBJ whole genome shotgun (WGS) entry which is preliminary data.</text>
</comment>
<dbReference type="Gene3D" id="3.90.226.10">
    <property type="entry name" value="2-enoyl-CoA Hydratase, Chain A, domain 1"/>
    <property type="match status" value="1"/>
</dbReference>
<dbReference type="InterPro" id="IPR001753">
    <property type="entry name" value="Enoyl-CoA_hydra/iso"/>
</dbReference>
<accession>A0A6L3VS96</accession>
<dbReference type="Proteomes" id="UP000483004">
    <property type="component" value="Unassembled WGS sequence"/>
</dbReference>
<dbReference type="Pfam" id="PF00378">
    <property type="entry name" value="ECH_1"/>
    <property type="match status" value="1"/>
</dbReference>
<proteinExistence type="inferred from homology"/>
<dbReference type="CDD" id="cd06558">
    <property type="entry name" value="crotonase-like"/>
    <property type="match status" value="1"/>
</dbReference>
<evidence type="ECO:0000313" key="3">
    <source>
        <dbReference type="Proteomes" id="UP000483004"/>
    </source>
</evidence>
<dbReference type="AlphaFoldDB" id="A0A6L3VS96"/>
<dbReference type="SUPFAM" id="SSF52096">
    <property type="entry name" value="ClpP/crotonase"/>
    <property type="match status" value="1"/>
</dbReference>
<sequence>MPDDQKPYRTRLEDYAPSFEEFFALRREEGILEIRMHTGGGPLRWGIEAHRLLIPLFQHIDHDEDNEVVILTGTGSSFNAHTDLDNYQRYGAAGKRWDTERTGYDLSYLDQTREPLALLSLNVPVICAINGPVSVHTELALLNDIVICSETTTVSDGHWKRVDIVPGDGVHTVFRELLGPNRGRYLLYTGESIDAAEALRLGLVGEVLPADRLLPRAWELAREVFMTKSRAQRRLTRALLIQPWRELFTRELALGMAHESLACAIGDPPPFAGLLAPGAGR</sequence>
<dbReference type="PANTHER" id="PTHR43802">
    <property type="entry name" value="ENOYL-COA HYDRATASE"/>
    <property type="match status" value="1"/>
</dbReference>
<evidence type="ECO:0000313" key="2">
    <source>
        <dbReference type="EMBL" id="KAB2378912.1"/>
    </source>
</evidence>
<dbReference type="RefSeq" id="WP_151542129.1">
    <property type="nucleotide sequence ID" value="NZ_WBMR01000067.1"/>
</dbReference>
<comment type="similarity">
    <text evidence="1">Belongs to the enoyl-CoA hydratase/isomerase family.</text>
</comment>
<keyword evidence="2" id="KW-0413">Isomerase</keyword>